<dbReference type="PRINTS" id="PR00382">
    <property type="entry name" value="LIPIDTRNSFER"/>
</dbReference>
<proteinExistence type="inferred from homology"/>
<dbReference type="SMART" id="SM00499">
    <property type="entry name" value="AAI"/>
    <property type="match status" value="1"/>
</dbReference>
<dbReference type="AlphaFoldDB" id="A0A124SEM8"/>
<dbReference type="GO" id="GO:0008289">
    <property type="term" value="F:lipid binding"/>
    <property type="evidence" value="ECO:0007669"/>
    <property type="project" value="UniProtKB-KW"/>
</dbReference>
<feature type="chain" id="PRO_5007176197" description="Non-specific lipid-transfer protein" evidence="5">
    <location>
        <begin position="29"/>
        <end position="148"/>
    </location>
</feature>
<sequence length="148" mass="15138">MKGSTQVAPLFVVAIVSLFLLFVPSTDAVLSCNAVIQTVAPCVNYLINGSEMPSSACCSGVRALVTATNTTADRQAACSCLESTSQNLNLNLTLVASIPTNCGINLGFTISPDVDCTTIVFDLKTLLGLDSGCGFLAGVWVAGGGDLV</sequence>
<keyword evidence="2 4" id="KW-0813">Transport</keyword>
<evidence type="ECO:0000256" key="5">
    <source>
        <dbReference type="SAM" id="SignalP"/>
    </source>
</evidence>
<keyword evidence="5" id="KW-0732">Signal</keyword>
<dbReference type="PROSITE" id="PS00597">
    <property type="entry name" value="PLANT_LTP"/>
    <property type="match status" value="1"/>
</dbReference>
<dbReference type="STRING" id="59895.A0A124SEM8"/>
<dbReference type="Proteomes" id="UP000243975">
    <property type="component" value="Unassembled WGS sequence"/>
</dbReference>
<evidence type="ECO:0000313" key="8">
    <source>
        <dbReference type="Proteomes" id="UP000243975"/>
    </source>
</evidence>
<keyword evidence="3 4" id="KW-0446">Lipid-binding</keyword>
<organism evidence="7 8">
    <name type="scientific">Cynara cardunculus var. scolymus</name>
    <name type="common">Globe artichoke</name>
    <name type="synonym">Cynara scolymus</name>
    <dbReference type="NCBI Taxonomy" id="59895"/>
    <lineage>
        <taxon>Eukaryota</taxon>
        <taxon>Viridiplantae</taxon>
        <taxon>Streptophyta</taxon>
        <taxon>Embryophyta</taxon>
        <taxon>Tracheophyta</taxon>
        <taxon>Spermatophyta</taxon>
        <taxon>Magnoliopsida</taxon>
        <taxon>eudicotyledons</taxon>
        <taxon>Gunneridae</taxon>
        <taxon>Pentapetalae</taxon>
        <taxon>asterids</taxon>
        <taxon>campanulids</taxon>
        <taxon>Asterales</taxon>
        <taxon>Asteraceae</taxon>
        <taxon>Carduoideae</taxon>
        <taxon>Cardueae</taxon>
        <taxon>Carduinae</taxon>
        <taxon>Cynara</taxon>
    </lineage>
</organism>
<dbReference type="GO" id="GO:0006869">
    <property type="term" value="P:lipid transport"/>
    <property type="evidence" value="ECO:0007669"/>
    <property type="project" value="InterPro"/>
</dbReference>
<dbReference type="Pfam" id="PF00234">
    <property type="entry name" value="Tryp_alpha_amyl"/>
    <property type="match status" value="1"/>
</dbReference>
<dbReference type="Gene3D" id="1.10.110.10">
    <property type="entry name" value="Plant lipid-transfer and hydrophobic proteins"/>
    <property type="match status" value="1"/>
</dbReference>
<dbReference type="Gramene" id="KVI00613">
    <property type="protein sequence ID" value="KVI00613"/>
    <property type="gene ID" value="Ccrd_021137"/>
</dbReference>
<comment type="function">
    <text evidence="4">Plant non-specific lipid-transfer proteins transfer phospholipids as well as galactolipids across membranes. May play a role in wax or cutin deposition in the cell walls of expanding epidermal cells and certain secretory tissues.</text>
</comment>
<gene>
    <name evidence="7" type="ORF">Ccrd_021137</name>
</gene>
<dbReference type="EMBL" id="LEKV01003367">
    <property type="protein sequence ID" value="KVI00613.1"/>
    <property type="molecule type" value="Genomic_DNA"/>
</dbReference>
<evidence type="ECO:0000256" key="4">
    <source>
        <dbReference type="RuleBase" id="RU000628"/>
    </source>
</evidence>
<dbReference type="CDD" id="cd01960">
    <property type="entry name" value="nsLTP1"/>
    <property type="match status" value="1"/>
</dbReference>
<dbReference type="InterPro" id="IPR000528">
    <property type="entry name" value="Plant_nsLTP"/>
</dbReference>
<comment type="caution">
    <text evidence="7">The sequence shown here is derived from an EMBL/GenBank/DDBJ whole genome shotgun (WGS) entry which is preliminary data.</text>
</comment>
<dbReference type="InterPro" id="IPR016140">
    <property type="entry name" value="Bifunc_inhib/LTP/seed_store"/>
</dbReference>
<evidence type="ECO:0000259" key="6">
    <source>
        <dbReference type="SMART" id="SM00499"/>
    </source>
</evidence>
<dbReference type="InterPro" id="IPR036312">
    <property type="entry name" value="Bifun_inhib/LTP/seed_sf"/>
</dbReference>
<feature type="signal peptide" evidence="5">
    <location>
        <begin position="1"/>
        <end position="28"/>
    </location>
</feature>
<dbReference type="PANTHER" id="PTHR33076">
    <property type="entry name" value="NON-SPECIFIC LIPID-TRANSFER PROTEIN 2-RELATED"/>
    <property type="match status" value="1"/>
</dbReference>
<dbReference type="OMA" id="AHIECAE"/>
<evidence type="ECO:0000313" key="7">
    <source>
        <dbReference type="EMBL" id="KVI00613.1"/>
    </source>
</evidence>
<protein>
    <recommendedName>
        <fullName evidence="4">Non-specific lipid-transfer protein</fullName>
    </recommendedName>
</protein>
<comment type="similarity">
    <text evidence="1 4">Belongs to the plant LTP family.</text>
</comment>
<accession>A0A124SEM8</accession>
<feature type="domain" description="Bifunctional inhibitor/plant lipid transfer protein/seed storage helical" evidence="6">
    <location>
        <begin position="32"/>
        <end position="116"/>
    </location>
</feature>
<evidence type="ECO:0000256" key="1">
    <source>
        <dbReference type="ARBA" id="ARBA00009748"/>
    </source>
</evidence>
<evidence type="ECO:0000256" key="3">
    <source>
        <dbReference type="ARBA" id="ARBA00023121"/>
    </source>
</evidence>
<evidence type="ECO:0000256" key="2">
    <source>
        <dbReference type="ARBA" id="ARBA00022448"/>
    </source>
</evidence>
<dbReference type="SUPFAM" id="SSF47699">
    <property type="entry name" value="Bifunctional inhibitor/lipid-transfer protein/seed storage 2S albumin"/>
    <property type="match status" value="1"/>
</dbReference>
<name>A0A124SEM8_CYNCS</name>
<reference evidence="7 8" key="1">
    <citation type="journal article" date="2016" name="Sci. Rep.">
        <title>The genome sequence of the outbreeding globe artichoke constructed de novo incorporating a phase-aware low-pass sequencing strategy of F1 progeny.</title>
        <authorList>
            <person name="Scaglione D."/>
            <person name="Reyes-Chin-Wo S."/>
            <person name="Acquadro A."/>
            <person name="Froenicke L."/>
            <person name="Portis E."/>
            <person name="Beitel C."/>
            <person name="Tirone M."/>
            <person name="Mauro R."/>
            <person name="Lo Monaco A."/>
            <person name="Mauromicale G."/>
            <person name="Faccioli P."/>
            <person name="Cattivelli L."/>
            <person name="Rieseberg L."/>
            <person name="Michelmore R."/>
            <person name="Lanteri S."/>
        </authorList>
    </citation>
    <scope>NUCLEOTIDE SEQUENCE [LARGE SCALE GENOMIC DNA]</scope>
    <source>
        <strain evidence="7">2C</strain>
    </source>
</reference>
<keyword evidence="8" id="KW-1185">Reference proteome</keyword>